<dbReference type="Gene3D" id="3.40.720.10">
    <property type="entry name" value="Alkaline Phosphatase, subunit A"/>
    <property type="match status" value="2"/>
</dbReference>
<sequence>MGRNAKVNQVILIILDDVRAEHLFNWMNEGNLPNIAQIAKNGITSQNCITSFPSVTLPCYSNILTGSYSGYYPKEGSGVPSYHWIDRRDPPLERKKPPFIRNYSQRRDVFKINRDIGPNVKTIFEQAGDGNFLSVINFIYRGSLFPIPKEFRVESIFKKIEEVFISPNNFFSNKEVPIITVGYIPHTDNYMHKIGFDHSDYIDLVIRCDKYIGSLIKTLKQTGHYEDTAICVTSDHGNYRAEKFYDLEPFFHKKGLKPYDPKTGIGDFDSNFGGVGFFNFHGITWHHHPTIAQMKNFKTSGAGNSTLNLFKTLWKIPGVRLMYYPDDNNKPNKGMIHLRCREEKTGKLIKGTIEFEGNGREQKTKYIFEKEDVFGYNNNKETSELLDNRFHNIDEWVKSTYNSEFVNIVDQLPRYFKNPRSGDIMISTMGEYNFSYEHGKTTGNSLFTHDIAQRKSMLVPLILGGSQEVPKASIPYCKTTDIVPTLLNLLGKNPHSSVVGESLMNYK</sequence>
<dbReference type="AlphaFoldDB" id="A0A0F9JN18"/>
<organism evidence="1">
    <name type="scientific">marine sediment metagenome</name>
    <dbReference type="NCBI Taxonomy" id="412755"/>
    <lineage>
        <taxon>unclassified sequences</taxon>
        <taxon>metagenomes</taxon>
        <taxon>ecological metagenomes</taxon>
    </lineage>
</organism>
<dbReference type="PANTHER" id="PTHR10151">
    <property type="entry name" value="ECTONUCLEOTIDE PYROPHOSPHATASE/PHOSPHODIESTERASE"/>
    <property type="match status" value="1"/>
</dbReference>
<reference evidence="1" key="1">
    <citation type="journal article" date="2015" name="Nature">
        <title>Complex archaea that bridge the gap between prokaryotes and eukaryotes.</title>
        <authorList>
            <person name="Spang A."/>
            <person name="Saw J.H."/>
            <person name="Jorgensen S.L."/>
            <person name="Zaremba-Niedzwiedzka K."/>
            <person name="Martijn J."/>
            <person name="Lind A.E."/>
            <person name="van Eijk R."/>
            <person name="Schleper C."/>
            <person name="Guy L."/>
            <person name="Ettema T.J."/>
        </authorList>
    </citation>
    <scope>NUCLEOTIDE SEQUENCE</scope>
</reference>
<protein>
    <recommendedName>
        <fullName evidence="2">Sulfatase N-terminal domain-containing protein</fullName>
    </recommendedName>
</protein>
<evidence type="ECO:0000313" key="1">
    <source>
        <dbReference type="EMBL" id="KKM63806.1"/>
    </source>
</evidence>
<dbReference type="EMBL" id="LAZR01011029">
    <property type="protein sequence ID" value="KKM63806.1"/>
    <property type="molecule type" value="Genomic_DNA"/>
</dbReference>
<gene>
    <name evidence="1" type="ORF">LCGC14_1507760</name>
</gene>
<dbReference type="Pfam" id="PF01663">
    <property type="entry name" value="Phosphodiest"/>
    <property type="match status" value="1"/>
</dbReference>
<comment type="caution">
    <text evidence="1">The sequence shown here is derived from an EMBL/GenBank/DDBJ whole genome shotgun (WGS) entry which is preliminary data.</text>
</comment>
<dbReference type="InterPro" id="IPR002591">
    <property type="entry name" value="Phosphodiest/P_Trfase"/>
</dbReference>
<dbReference type="SUPFAM" id="SSF53649">
    <property type="entry name" value="Alkaline phosphatase-like"/>
    <property type="match status" value="1"/>
</dbReference>
<name>A0A0F9JN18_9ZZZZ</name>
<dbReference type="InterPro" id="IPR017850">
    <property type="entry name" value="Alkaline_phosphatase_core_sf"/>
</dbReference>
<evidence type="ECO:0008006" key="2">
    <source>
        <dbReference type="Google" id="ProtNLM"/>
    </source>
</evidence>
<accession>A0A0F9JN18</accession>
<dbReference type="PANTHER" id="PTHR10151:SF120">
    <property type="entry name" value="BIS(5'-ADENOSYL)-TRIPHOSPHATASE"/>
    <property type="match status" value="1"/>
</dbReference>
<dbReference type="GO" id="GO:0016787">
    <property type="term" value="F:hydrolase activity"/>
    <property type="evidence" value="ECO:0007669"/>
    <property type="project" value="UniProtKB-ARBA"/>
</dbReference>
<proteinExistence type="predicted"/>